<sequence>MVSEEQLKAILDQFVPPEFHTDFEMRAIAYMAASLDAPVNPPEHRFFEAETILPGDSPEDGDYTVRTSSLILENCESRFWRRLQELEEY</sequence>
<comment type="caution">
    <text evidence="1">The sequence shown here is derived from an EMBL/GenBank/DDBJ whole genome shotgun (WGS) entry which is preliminary data.</text>
</comment>
<accession>A0ABS4WKF5</accession>
<gene>
    <name evidence="1" type="ORF">JOF46_004452</name>
</gene>
<dbReference type="RefSeq" id="WP_209912209.1">
    <property type="nucleotide sequence ID" value="NZ_BAAAMI010000027.1"/>
</dbReference>
<name>A0ABS4WKF5_9MICC</name>
<dbReference type="Proteomes" id="UP000766570">
    <property type="component" value="Unassembled WGS sequence"/>
</dbReference>
<protein>
    <submittedName>
        <fullName evidence="1">Uncharacterized protein</fullName>
    </submittedName>
</protein>
<organism evidence="1 2">
    <name type="scientific">Paeniglutamicibacter psychrophenolicus</name>
    <dbReference type="NCBI Taxonomy" id="257454"/>
    <lineage>
        <taxon>Bacteria</taxon>
        <taxon>Bacillati</taxon>
        <taxon>Actinomycetota</taxon>
        <taxon>Actinomycetes</taxon>
        <taxon>Micrococcales</taxon>
        <taxon>Micrococcaceae</taxon>
        <taxon>Paeniglutamicibacter</taxon>
    </lineage>
</organism>
<evidence type="ECO:0000313" key="1">
    <source>
        <dbReference type="EMBL" id="MBP2376463.1"/>
    </source>
</evidence>
<proteinExistence type="predicted"/>
<evidence type="ECO:0000313" key="2">
    <source>
        <dbReference type="Proteomes" id="UP000766570"/>
    </source>
</evidence>
<reference evidence="1 2" key="1">
    <citation type="submission" date="2021-03" db="EMBL/GenBank/DDBJ databases">
        <title>Sequencing the genomes of 1000 actinobacteria strains.</title>
        <authorList>
            <person name="Klenk H.-P."/>
        </authorList>
    </citation>
    <scope>NUCLEOTIDE SEQUENCE [LARGE SCALE GENOMIC DNA]</scope>
    <source>
        <strain evidence="1 2">DSM 15454</strain>
    </source>
</reference>
<dbReference type="EMBL" id="JAGIOE010000002">
    <property type="protein sequence ID" value="MBP2376463.1"/>
    <property type="molecule type" value="Genomic_DNA"/>
</dbReference>
<keyword evidence="2" id="KW-1185">Reference proteome</keyword>